<evidence type="ECO:0000313" key="2">
    <source>
        <dbReference type="Proteomes" id="UP000286415"/>
    </source>
</evidence>
<protein>
    <submittedName>
        <fullName evidence="1">Uncharacterized protein</fullName>
    </submittedName>
</protein>
<sequence length="233" mass="26000">MFTLRLIQVPAVTLFRCLASMSPKGSTRAWILPGCPILYSRSREADFGFEPRTFHSLSMYKLLSMRTAVFGTPLISYMAWRLNVPYQAASCFSCYDFRDIAIRFMGHLRLSFEKQCAMASATRTSTSRSQATARQNYGIVCSAHSINQLVIGCLNGSEMAQWLEREITDGKVRDSNPTAASRPPLSRFRQTGSIPAPVLPSDSIAAGNRTSVTVERFIFRWLRADGKAKAFST</sequence>
<reference evidence="1 2" key="2">
    <citation type="journal article" date="2021" name="Genomics">
        <title>High-quality reference genome for Clonorchis sinensis.</title>
        <authorList>
            <person name="Young N.D."/>
            <person name="Stroehlein A.J."/>
            <person name="Kinkar L."/>
            <person name="Wang T."/>
            <person name="Sohn W.M."/>
            <person name="Chang B.C.H."/>
            <person name="Kaur P."/>
            <person name="Weisz D."/>
            <person name="Dudchenko O."/>
            <person name="Aiden E.L."/>
            <person name="Korhonen P.K."/>
            <person name="Gasser R.B."/>
        </authorList>
    </citation>
    <scope>NUCLEOTIDE SEQUENCE [LARGE SCALE GENOMIC DNA]</scope>
    <source>
        <strain evidence="1">Cs-k2</strain>
    </source>
</reference>
<accession>A0A3R7JRC2</accession>
<comment type="caution">
    <text evidence="1">The sequence shown here is derived from an EMBL/GenBank/DDBJ whole genome shotgun (WGS) entry which is preliminary data.</text>
</comment>
<dbReference type="InParanoid" id="A0A3R7JRC2"/>
<evidence type="ECO:0000313" key="1">
    <source>
        <dbReference type="EMBL" id="KAG5449153.1"/>
    </source>
</evidence>
<dbReference type="Proteomes" id="UP000286415">
    <property type="component" value="Unassembled WGS sequence"/>
</dbReference>
<organism evidence="1 2">
    <name type="scientific">Clonorchis sinensis</name>
    <name type="common">Chinese liver fluke</name>
    <dbReference type="NCBI Taxonomy" id="79923"/>
    <lineage>
        <taxon>Eukaryota</taxon>
        <taxon>Metazoa</taxon>
        <taxon>Spiralia</taxon>
        <taxon>Lophotrochozoa</taxon>
        <taxon>Platyhelminthes</taxon>
        <taxon>Trematoda</taxon>
        <taxon>Digenea</taxon>
        <taxon>Opisthorchiida</taxon>
        <taxon>Opisthorchiata</taxon>
        <taxon>Opisthorchiidae</taxon>
        <taxon>Clonorchis</taxon>
    </lineage>
</organism>
<reference evidence="1 2" key="1">
    <citation type="journal article" date="2018" name="Biotechnol. Adv.">
        <title>Improved genomic resources and new bioinformatic workflow for the carcinogenic parasite Clonorchis sinensis: Biotechnological implications.</title>
        <authorList>
            <person name="Wang D."/>
            <person name="Korhonen P.K."/>
            <person name="Gasser R.B."/>
            <person name="Young N.D."/>
        </authorList>
    </citation>
    <scope>NUCLEOTIDE SEQUENCE [LARGE SCALE GENOMIC DNA]</scope>
    <source>
        <strain evidence="1">Cs-k2</strain>
    </source>
</reference>
<gene>
    <name evidence="1" type="ORF">CSKR_104745</name>
</gene>
<keyword evidence="2" id="KW-1185">Reference proteome</keyword>
<dbReference type="OrthoDB" id="6257894at2759"/>
<name>A0A3R7JRC2_CLOSI</name>
<dbReference type="EMBL" id="NIRI02000042">
    <property type="protein sequence ID" value="KAG5449153.1"/>
    <property type="molecule type" value="Genomic_DNA"/>
</dbReference>
<dbReference type="AlphaFoldDB" id="A0A3R7JRC2"/>
<proteinExistence type="predicted"/>